<feature type="domain" description="Glycosyltransferase 2-like" evidence="2">
    <location>
        <begin position="16"/>
        <end position="186"/>
    </location>
</feature>
<dbReference type="InterPro" id="IPR029044">
    <property type="entry name" value="Nucleotide-diphossugar_trans"/>
</dbReference>
<dbReference type="OrthoDB" id="9766971at2"/>
<evidence type="ECO:0000313" key="3">
    <source>
        <dbReference type="EMBL" id="CEP78536.1"/>
    </source>
</evidence>
<dbReference type="STRING" id="1006576.DTL3_1238"/>
<dbReference type="Pfam" id="PF00535">
    <property type="entry name" value="Glycos_transf_2"/>
    <property type="match status" value="1"/>
</dbReference>
<keyword evidence="1" id="KW-1133">Transmembrane helix</keyword>
<sequence>MKGVDILLENIETIISVVLVCKNEENTIEKCLNSLINQSRMPDEILVVDGMSTDETQNIVRTFIKTHSNIKLIINDKVFTPHGLNLGIKKSKGNIIMIAGGHTIFDQSYLKQSIDFLLNNDDAYAVGGVSLAQPLDQKSVLQKSIAYSYSSSFGTASKHRYLHDYPIEVDTVAYACYRKEVFEKIGYFDERLLRNQDIEFNYRMRKNGLKIFLLPVINIYYVPTNYKKFLKKNFSNGYWNILTLRYTPHGLSLRHFVPFFFVTYLIILILLLIISRNNALKIVFSLPLIFYLILDSYFSLNYSIRERKISLFFCSMVSFLLLHLSYGIGTLWSLVRNAFVFNK</sequence>
<dbReference type="AlphaFoldDB" id="A0A0C7NKV1"/>
<keyword evidence="3" id="KW-0808">Transferase</keyword>
<dbReference type="HOGENOM" id="CLU_025996_19_0_0"/>
<proteinExistence type="predicted"/>
<dbReference type="CDD" id="cd02525">
    <property type="entry name" value="Succinoglycan_BP_ExoA"/>
    <property type="match status" value="1"/>
</dbReference>
<keyword evidence="1" id="KW-0472">Membrane</keyword>
<keyword evidence="4" id="KW-1185">Reference proteome</keyword>
<name>A0A0C7NKV1_DEFTU</name>
<dbReference type="EMBL" id="LN824141">
    <property type="protein sequence ID" value="CEP78536.1"/>
    <property type="molecule type" value="Genomic_DNA"/>
</dbReference>
<organism evidence="3 4">
    <name type="scientific">Defluviitoga tunisiensis</name>
    <dbReference type="NCBI Taxonomy" id="1006576"/>
    <lineage>
        <taxon>Bacteria</taxon>
        <taxon>Thermotogati</taxon>
        <taxon>Thermotogota</taxon>
        <taxon>Thermotogae</taxon>
        <taxon>Petrotogales</taxon>
        <taxon>Petrotogaceae</taxon>
        <taxon>Defluviitoga</taxon>
    </lineage>
</organism>
<evidence type="ECO:0000313" key="4">
    <source>
        <dbReference type="Proteomes" id="UP000032809"/>
    </source>
</evidence>
<dbReference type="SUPFAM" id="SSF53448">
    <property type="entry name" value="Nucleotide-diphospho-sugar transferases"/>
    <property type="match status" value="1"/>
</dbReference>
<dbReference type="RefSeq" id="WP_045087961.1">
    <property type="nucleotide sequence ID" value="NZ_LN824141.1"/>
</dbReference>
<gene>
    <name evidence="3" type="ORF">DTL3_1238</name>
</gene>
<dbReference type="InterPro" id="IPR050834">
    <property type="entry name" value="Glycosyltransf_2"/>
</dbReference>
<accession>A0A0C7NKV1</accession>
<feature type="transmembrane region" description="Helical" evidence="1">
    <location>
        <begin position="310"/>
        <end position="335"/>
    </location>
</feature>
<dbReference type="PANTHER" id="PTHR43685:SF2">
    <property type="entry name" value="GLYCOSYLTRANSFERASE 2-LIKE DOMAIN-CONTAINING PROTEIN"/>
    <property type="match status" value="1"/>
</dbReference>
<feature type="transmembrane region" description="Helical" evidence="1">
    <location>
        <begin position="280"/>
        <end position="298"/>
    </location>
</feature>
<protein>
    <submittedName>
        <fullName evidence="3">Glycosyltransferase family protein</fullName>
    </submittedName>
</protein>
<dbReference type="Proteomes" id="UP000032809">
    <property type="component" value="Chromosome I"/>
</dbReference>
<dbReference type="GO" id="GO:0016740">
    <property type="term" value="F:transferase activity"/>
    <property type="evidence" value="ECO:0007669"/>
    <property type="project" value="UniProtKB-KW"/>
</dbReference>
<reference evidence="4" key="1">
    <citation type="submission" date="2014-11" db="EMBL/GenBank/DDBJ databases">
        <authorList>
            <person name="Wibberg D."/>
        </authorList>
    </citation>
    <scope>NUCLEOTIDE SEQUENCE [LARGE SCALE GENOMIC DNA]</scope>
    <source>
        <strain evidence="4">L3</strain>
    </source>
</reference>
<dbReference type="InterPro" id="IPR001173">
    <property type="entry name" value="Glyco_trans_2-like"/>
</dbReference>
<feature type="transmembrane region" description="Helical" evidence="1">
    <location>
        <begin position="255"/>
        <end position="274"/>
    </location>
</feature>
<dbReference type="KEGG" id="dtn:DTL3_1238"/>
<dbReference type="PATRIC" id="fig|1006576.9.peg.1239"/>
<evidence type="ECO:0000259" key="2">
    <source>
        <dbReference type="Pfam" id="PF00535"/>
    </source>
</evidence>
<dbReference type="Gene3D" id="3.90.550.10">
    <property type="entry name" value="Spore Coat Polysaccharide Biosynthesis Protein SpsA, Chain A"/>
    <property type="match status" value="1"/>
</dbReference>
<dbReference type="PANTHER" id="PTHR43685">
    <property type="entry name" value="GLYCOSYLTRANSFERASE"/>
    <property type="match status" value="1"/>
</dbReference>
<keyword evidence="1" id="KW-0812">Transmembrane</keyword>
<evidence type="ECO:0000256" key="1">
    <source>
        <dbReference type="SAM" id="Phobius"/>
    </source>
</evidence>